<name>A0A7J7NWW0_9MAGN</name>
<accession>A0A7J7NWW0</accession>
<dbReference type="Proteomes" id="UP000541444">
    <property type="component" value="Unassembled WGS sequence"/>
</dbReference>
<gene>
    <name evidence="9" type="ORF">GIB67_007206</name>
</gene>
<keyword evidence="4" id="KW-0804">Transcription</keyword>
<evidence type="ECO:0000256" key="4">
    <source>
        <dbReference type="ARBA" id="ARBA00023163"/>
    </source>
</evidence>
<dbReference type="SUPFAM" id="SSF57959">
    <property type="entry name" value="Leucine zipper domain"/>
    <property type="match status" value="1"/>
</dbReference>
<evidence type="ECO:0000256" key="2">
    <source>
        <dbReference type="ARBA" id="ARBA00023015"/>
    </source>
</evidence>
<evidence type="ECO:0000313" key="9">
    <source>
        <dbReference type="EMBL" id="KAF6171685.1"/>
    </source>
</evidence>
<keyword evidence="6" id="KW-0175">Coiled coil</keyword>
<dbReference type="Pfam" id="PF00170">
    <property type="entry name" value="bZIP_1"/>
    <property type="match status" value="1"/>
</dbReference>
<evidence type="ECO:0000256" key="1">
    <source>
        <dbReference type="ARBA" id="ARBA00004123"/>
    </source>
</evidence>
<feature type="compositionally biased region" description="Low complexity" evidence="7">
    <location>
        <begin position="47"/>
        <end position="56"/>
    </location>
</feature>
<evidence type="ECO:0000256" key="5">
    <source>
        <dbReference type="ARBA" id="ARBA00023242"/>
    </source>
</evidence>
<dbReference type="InterPro" id="IPR044521">
    <property type="entry name" value="AtbZIP8/43"/>
</dbReference>
<evidence type="ECO:0000256" key="6">
    <source>
        <dbReference type="SAM" id="Coils"/>
    </source>
</evidence>
<reference evidence="9 10" key="1">
    <citation type="journal article" date="2020" name="IScience">
        <title>Genome Sequencing of the Endangered Kingdonia uniflora (Circaeasteraceae, Ranunculales) Reveals Potential Mechanisms of Evolutionary Specialization.</title>
        <authorList>
            <person name="Sun Y."/>
            <person name="Deng T."/>
            <person name="Zhang A."/>
            <person name="Moore M.J."/>
            <person name="Landis J.B."/>
            <person name="Lin N."/>
            <person name="Zhang H."/>
            <person name="Zhang X."/>
            <person name="Huang J."/>
            <person name="Zhang X."/>
            <person name="Sun H."/>
            <person name="Wang H."/>
        </authorList>
    </citation>
    <scope>NUCLEOTIDE SEQUENCE [LARGE SCALE GENOMIC DNA]</scope>
    <source>
        <strain evidence="9">TB1705</strain>
        <tissue evidence="9">Leaf</tissue>
    </source>
</reference>
<keyword evidence="5" id="KW-0539">Nucleus</keyword>
<dbReference type="AlphaFoldDB" id="A0A7J7NWW0"/>
<dbReference type="GO" id="GO:0003677">
    <property type="term" value="F:DNA binding"/>
    <property type="evidence" value="ECO:0007669"/>
    <property type="project" value="UniProtKB-KW"/>
</dbReference>
<evidence type="ECO:0000259" key="8">
    <source>
        <dbReference type="PROSITE" id="PS50217"/>
    </source>
</evidence>
<evidence type="ECO:0000256" key="3">
    <source>
        <dbReference type="ARBA" id="ARBA00023125"/>
    </source>
</evidence>
<dbReference type="Gene3D" id="1.20.5.170">
    <property type="match status" value="1"/>
</dbReference>
<protein>
    <recommendedName>
        <fullName evidence="8">BZIP domain-containing protein</fullName>
    </recommendedName>
</protein>
<comment type="subcellular location">
    <subcellularLocation>
        <location evidence="1">Nucleus</location>
    </subcellularLocation>
</comment>
<keyword evidence="10" id="KW-1185">Reference proteome</keyword>
<dbReference type="FunFam" id="1.20.5.170:FF:000020">
    <property type="entry name" value="BZIP transcription factor"/>
    <property type="match status" value="1"/>
</dbReference>
<dbReference type="EMBL" id="JACGCM010000455">
    <property type="protein sequence ID" value="KAF6171685.1"/>
    <property type="molecule type" value="Genomic_DNA"/>
</dbReference>
<feature type="coiled-coil region" evidence="6">
    <location>
        <begin position="121"/>
        <end position="148"/>
    </location>
</feature>
<dbReference type="PANTHER" id="PTHR46324">
    <property type="entry name" value="BASIC LEUCINE ZIPPER 43-RELATED"/>
    <property type="match status" value="1"/>
</dbReference>
<dbReference type="InterPro" id="IPR046347">
    <property type="entry name" value="bZIP_sf"/>
</dbReference>
<sequence>MQSGEITGFGYITPVNTVPYPYPLHFNTTPNNVSRFLNPFQELPPHSSSLSNNSTSDDAEEQHASVIDERKQRRMISNRESARRSRMRKQRHLDELWLQVVQLRTENCQLMDKLNYMSETQDKVLQENTCLREEVRELRQTVRDLQLGSPYDVLGDIEVPCNMAHLRAKASSHQPNSSSVDLPH</sequence>
<dbReference type="SMART" id="SM00338">
    <property type="entry name" value="BRLZ"/>
    <property type="match status" value="1"/>
</dbReference>
<dbReference type="GO" id="GO:0003700">
    <property type="term" value="F:DNA-binding transcription factor activity"/>
    <property type="evidence" value="ECO:0007669"/>
    <property type="project" value="InterPro"/>
</dbReference>
<feature type="region of interest" description="Disordered" evidence="7">
    <location>
        <begin position="37"/>
        <end position="69"/>
    </location>
</feature>
<dbReference type="GO" id="GO:0005634">
    <property type="term" value="C:nucleus"/>
    <property type="evidence" value="ECO:0007669"/>
    <property type="project" value="UniProtKB-SubCell"/>
</dbReference>
<organism evidence="9 10">
    <name type="scientific">Kingdonia uniflora</name>
    <dbReference type="NCBI Taxonomy" id="39325"/>
    <lineage>
        <taxon>Eukaryota</taxon>
        <taxon>Viridiplantae</taxon>
        <taxon>Streptophyta</taxon>
        <taxon>Embryophyta</taxon>
        <taxon>Tracheophyta</taxon>
        <taxon>Spermatophyta</taxon>
        <taxon>Magnoliopsida</taxon>
        <taxon>Ranunculales</taxon>
        <taxon>Circaeasteraceae</taxon>
        <taxon>Kingdonia</taxon>
    </lineage>
</organism>
<dbReference type="PROSITE" id="PS50217">
    <property type="entry name" value="BZIP"/>
    <property type="match status" value="1"/>
</dbReference>
<feature type="domain" description="BZIP" evidence="8">
    <location>
        <begin position="68"/>
        <end position="131"/>
    </location>
</feature>
<keyword evidence="2" id="KW-0805">Transcription regulation</keyword>
<dbReference type="OrthoDB" id="551672at2759"/>
<dbReference type="InterPro" id="IPR045314">
    <property type="entry name" value="bZIP_plant_GBF1"/>
</dbReference>
<proteinExistence type="predicted"/>
<evidence type="ECO:0000256" key="7">
    <source>
        <dbReference type="SAM" id="MobiDB-lite"/>
    </source>
</evidence>
<dbReference type="CDD" id="cd14702">
    <property type="entry name" value="bZIP_plant_GBF1"/>
    <property type="match status" value="1"/>
</dbReference>
<dbReference type="InterPro" id="IPR004827">
    <property type="entry name" value="bZIP"/>
</dbReference>
<comment type="caution">
    <text evidence="9">The sequence shown here is derived from an EMBL/GenBank/DDBJ whole genome shotgun (WGS) entry which is preliminary data.</text>
</comment>
<evidence type="ECO:0000313" key="10">
    <source>
        <dbReference type="Proteomes" id="UP000541444"/>
    </source>
</evidence>
<dbReference type="PROSITE" id="PS00036">
    <property type="entry name" value="BZIP_BASIC"/>
    <property type="match status" value="1"/>
</dbReference>
<dbReference type="PANTHER" id="PTHR46324:SF26">
    <property type="entry name" value="OS02G0728001 PROTEIN"/>
    <property type="match status" value="1"/>
</dbReference>
<keyword evidence="3" id="KW-0238">DNA-binding</keyword>